<evidence type="ECO:0000313" key="1">
    <source>
        <dbReference type="Proteomes" id="UP000887565"/>
    </source>
</evidence>
<accession>A0A915K6V7</accession>
<proteinExistence type="predicted"/>
<dbReference type="Proteomes" id="UP000887565">
    <property type="component" value="Unplaced"/>
</dbReference>
<keyword evidence="1" id="KW-1185">Reference proteome</keyword>
<reference evidence="2" key="1">
    <citation type="submission" date="2022-11" db="UniProtKB">
        <authorList>
            <consortium name="WormBaseParasite"/>
        </authorList>
    </citation>
    <scope>IDENTIFICATION</scope>
</reference>
<organism evidence="1 2">
    <name type="scientific">Romanomermis culicivorax</name>
    <name type="common">Nematode worm</name>
    <dbReference type="NCBI Taxonomy" id="13658"/>
    <lineage>
        <taxon>Eukaryota</taxon>
        <taxon>Metazoa</taxon>
        <taxon>Ecdysozoa</taxon>
        <taxon>Nematoda</taxon>
        <taxon>Enoplea</taxon>
        <taxon>Dorylaimia</taxon>
        <taxon>Mermithida</taxon>
        <taxon>Mermithoidea</taxon>
        <taxon>Mermithidae</taxon>
        <taxon>Romanomermis</taxon>
    </lineage>
</organism>
<sequence length="62" mass="7226">MKKKGGQNNDKASFPGWLDWTPCKNKFCYKQNCNNSSQNQIFEKGEKYGGTTRKRCILVHLR</sequence>
<protein>
    <submittedName>
        <fullName evidence="2">Uncharacterized protein</fullName>
    </submittedName>
</protein>
<dbReference type="AlphaFoldDB" id="A0A915K6V7"/>
<dbReference type="WBParaSite" id="nRc.2.0.1.t33622-RA">
    <property type="protein sequence ID" value="nRc.2.0.1.t33622-RA"/>
    <property type="gene ID" value="nRc.2.0.1.g33622"/>
</dbReference>
<name>A0A915K6V7_ROMCU</name>
<evidence type="ECO:0000313" key="2">
    <source>
        <dbReference type="WBParaSite" id="nRc.2.0.1.t33622-RA"/>
    </source>
</evidence>